<name>A0A8T1W515_9STRA</name>
<feature type="transmembrane region" description="Helical" evidence="7">
    <location>
        <begin position="117"/>
        <end position="136"/>
    </location>
</feature>
<evidence type="ECO:0000256" key="2">
    <source>
        <dbReference type="ARBA" id="ARBA00022679"/>
    </source>
</evidence>
<dbReference type="GO" id="GO:0016020">
    <property type="term" value="C:membrane"/>
    <property type="evidence" value="ECO:0007669"/>
    <property type="project" value="UniProtKB-SubCell"/>
</dbReference>
<keyword evidence="3 7" id="KW-0812">Transmembrane</keyword>
<evidence type="ECO:0000256" key="6">
    <source>
        <dbReference type="ARBA" id="ARBA00023315"/>
    </source>
</evidence>
<evidence type="ECO:0000256" key="3">
    <source>
        <dbReference type="ARBA" id="ARBA00022692"/>
    </source>
</evidence>
<evidence type="ECO:0000256" key="4">
    <source>
        <dbReference type="ARBA" id="ARBA00022989"/>
    </source>
</evidence>
<dbReference type="EMBL" id="JAGDFL010000443">
    <property type="protein sequence ID" value="KAG7388421.1"/>
    <property type="molecule type" value="Genomic_DNA"/>
</dbReference>
<comment type="catalytic activity">
    <reaction evidence="7">
        <text>L-cysteinyl-[protein] + hexadecanoyl-CoA = S-hexadecanoyl-L-cysteinyl-[protein] + CoA</text>
        <dbReference type="Rhea" id="RHEA:36683"/>
        <dbReference type="Rhea" id="RHEA-COMP:10131"/>
        <dbReference type="Rhea" id="RHEA-COMP:11032"/>
        <dbReference type="ChEBI" id="CHEBI:29950"/>
        <dbReference type="ChEBI" id="CHEBI:57287"/>
        <dbReference type="ChEBI" id="CHEBI:57379"/>
        <dbReference type="ChEBI" id="CHEBI:74151"/>
        <dbReference type="EC" id="2.3.1.225"/>
    </reaction>
</comment>
<protein>
    <recommendedName>
        <fullName evidence="7">Palmitoyltransferase</fullName>
        <ecNumber evidence="7">2.3.1.225</ecNumber>
    </recommendedName>
</protein>
<feature type="transmembrane region" description="Helical" evidence="7">
    <location>
        <begin position="156"/>
        <end position="177"/>
    </location>
</feature>
<feature type="domain" description="Palmitoyltransferase DHHC" evidence="8">
    <location>
        <begin position="72"/>
        <end position="187"/>
    </location>
</feature>
<gene>
    <name evidence="9" type="primary">ZDHHC15_3</name>
    <name evidence="9" type="ORF">PHYBOEH_007871</name>
</gene>
<dbReference type="AlphaFoldDB" id="A0A8T1W515"/>
<evidence type="ECO:0000256" key="1">
    <source>
        <dbReference type="ARBA" id="ARBA00004141"/>
    </source>
</evidence>
<evidence type="ECO:0000313" key="9">
    <source>
        <dbReference type="EMBL" id="KAG7388421.1"/>
    </source>
</evidence>
<dbReference type="OrthoDB" id="331948at2759"/>
<keyword evidence="2 7" id="KW-0808">Transferase</keyword>
<proteinExistence type="inferred from homology"/>
<comment type="similarity">
    <text evidence="7">Belongs to the DHHC palmitoyltransferase family.</text>
</comment>
<evidence type="ECO:0000313" key="10">
    <source>
        <dbReference type="Proteomes" id="UP000693981"/>
    </source>
</evidence>
<comment type="caution">
    <text evidence="9">The sequence shown here is derived from an EMBL/GenBank/DDBJ whole genome shotgun (WGS) entry which is preliminary data.</text>
</comment>
<dbReference type="Pfam" id="PF01529">
    <property type="entry name" value="DHHC"/>
    <property type="match status" value="1"/>
</dbReference>
<comment type="subcellular location">
    <subcellularLocation>
        <location evidence="1">Membrane</location>
        <topology evidence="1">Multi-pass membrane protein</topology>
    </subcellularLocation>
</comment>
<dbReference type="InterPro" id="IPR001594">
    <property type="entry name" value="Palmitoyltrfase_DHHC"/>
</dbReference>
<dbReference type="EC" id="2.3.1.225" evidence="7"/>
<dbReference type="PROSITE" id="PS50216">
    <property type="entry name" value="DHHC"/>
    <property type="match status" value="1"/>
</dbReference>
<evidence type="ECO:0000256" key="7">
    <source>
        <dbReference type="RuleBase" id="RU079119"/>
    </source>
</evidence>
<organism evidence="9 10">
    <name type="scientific">Phytophthora boehmeriae</name>
    <dbReference type="NCBI Taxonomy" id="109152"/>
    <lineage>
        <taxon>Eukaryota</taxon>
        <taxon>Sar</taxon>
        <taxon>Stramenopiles</taxon>
        <taxon>Oomycota</taxon>
        <taxon>Peronosporomycetes</taxon>
        <taxon>Peronosporales</taxon>
        <taxon>Peronosporaceae</taxon>
        <taxon>Phytophthora</taxon>
    </lineage>
</organism>
<evidence type="ECO:0000259" key="8">
    <source>
        <dbReference type="Pfam" id="PF01529"/>
    </source>
</evidence>
<dbReference type="GO" id="GO:0019706">
    <property type="term" value="F:protein-cysteine S-palmitoyltransferase activity"/>
    <property type="evidence" value="ECO:0007669"/>
    <property type="project" value="UniProtKB-EC"/>
</dbReference>
<dbReference type="InterPro" id="IPR039859">
    <property type="entry name" value="PFA4/ZDH16/20/ERF2-like"/>
</dbReference>
<feature type="transmembrane region" description="Helical" evidence="7">
    <location>
        <begin position="29"/>
        <end position="47"/>
    </location>
</feature>
<keyword evidence="4 7" id="KW-1133">Transmembrane helix</keyword>
<evidence type="ECO:0000256" key="5">
    <source>
        <dbReference type="ARBA" id="ARBA00023136"/>
    </source>
</evidence>
<keyword evidence="6 7" id="KW-0012">Acyltransferase</keyword>
<keyword evidence="5 7" id="KW-0472">Membrane</keyword>
<reference evidence="9" key="1">
    <citation type="submission" date="2021-02" db="EMBL/GenBank/DDBJ databases">
        <authorList>
            <person name="Palmer J.M."/>
        </authorList>
    </citation>
    <scope>NUCLEOTIDE SEQUENCE</scope>
    <source>
        <strain evidence="9">SCRP23</strain>
    </source>
</reference>
<accession>A0A8T1W515</accession>
<dbReference type="Proteomes" id="UP000693981">
    <property type="component" value="Unassembled WGS sequence"/>
</dbReference>
<sequence length="244" mass="27837">MRGGFALVALTLMLLKTWLWLVVVRPHSGLGLSALYFAATVFMFWSYKGAVCSRPLSKRPSDSLPDDVNFVTRYCERCDSEKGPSVHHCSVCNNCVYRMDHHCPWTNNCVAWSNKKYFLLFLVYTSVSSLTFNVMATPLTFDEDFHRYRSLLKCSWVLTLGIGLLLAGYFVFHLWLLQEGKTTLEFLAGRDGELAGCSFLHNVAVYFGRDRKTWWLPVAPKLDPAMGGRRQVEDDQDSLKLLVE</sequence>
<keyword evidence="10" id="KW-1185">Reference proteome</keyword>
<dbReference type="PANTHER" id="PTHR12246">
    <property type="entry name" value="PALMITOYLTRANSFERASE ZDHHC16"/>
    <property type="match status" value="1"/>
</dbReference>
<comment type="domain">
    <text evidence="7">The DHHC domain is required for palmitoyltransferase activity.</text>
</comment>